<comment type="caution">
    <text evidence="9">The sequence shown here is derived from an EMBL/GenBank/DDBJ whole genome shotgun (WGS) entry which is preliminary data.</text>
</comment>
<dbReference type="RefSeq" id="WP_005935483.1">
    <property type="nucleotide sequence ID" value="NZ_KB890329.1"/>
</dbReference>
<dbReference type="OrthoDB" id="9809920at2"/>
<evidence type="ECO:0000313" key="10">
    <source>
        <dbReference type="Proteomes" id="UP000017831"/>
    </source>
</evidence>
<feature type="domain" description="Enolpyruvate transferase" evidence="8">
    <location>
        <begin position="6"/>
        <end position="57"/>
    </location>
</feature>
<dbReference type="eggNOG" id="COG0128">
    <property type="taxonomic scope" value="Bacteria"/>
</dbReference>
<reference evidence="9 10" key="1">
    <citation type="submission" date="2013-04" db="EMBL/GenBank/DDBJ databases">
        <title>The Genome Sequence of Bacteroides massiliensis DSM 17679.</title>
        <authorList>
            <consortium name="The Broad Institute Genomics Platform"/>
            <person name="Earl A."/>
            <person name="Ward D."/>
            <person name="Feldgarden M."/>
            <person name="Gevers D."/>
            <person name="Martens E."/>
            <person name="Fenner L."/>
            <person name="Roux V."/>
            <person name="Mallet M.N."/>
            <person name="Raoult D."/>
            <person name="Walker B."/>
            <person name="Young S."/>
            <person name="Zeng Q."/>
            <person name="Gargeya S."/>
            <person name="Fitzgerald M."/>
            <person name="Haas B."/>
            <person name="Abouelleil A."/>
            <person name="Allen A.W."/>
            <person name="Alvarado L."/>
            <person name="Arachchi H.M."/>
            <person name="Berlin A.M."/>
            <person name="Chapman S.B."/>
            <person name="Gainer-Dewar J."/>
            <person name="Goldberg J."/>
            <person name="Griggs A."/>
            <person name="Gujja S."/>
            <person name="Hansen M."/>
            <person name="Howarth C."/>
            <person name="Imamovic A."/>
            <person name="Ireland A."/>
            <person name="Larimer J."/>
            <person name="McCowan C."/>
            <person name="Murphy C."/>
            <person name="Pearson M."/>
            <person name="Poon T.W."/>
            <person name="Priest M."/>
            <person name="Roberts A."/>
            <person name="Saif S."/>
            <person name="Shea T."/>
            <person name="Sisk P."/>
            <person name="Sykes S."/>
            <person name="Wortman J."/>
            <person name="Nusbaum C."/>
            <person name="Birren B."/>
        </authorList>
    </citation>
    <scope>NUCLEOTIDE SEQUENCE [LARGE SCALE GENOMIC DNA]</scope>
    <source>
        <strain evidence="10">B84634 / Timone 84634 / DSM 17679 / JCM 13223</strain>
    </source>
</reference>
<feature type="binding site" evidence="7">
    <location>
        <position position="171"/>
    </location>
    <ligand>
        <name>3-phosphoshikimate</name>
        <dbReference type="ChEBI" id="CHEBI:145989"/>
    </ligand>
</feature>
<dbReference type="PANTHER" id="PTHR21090:SF5">
    <property type="entry name" value="PENTAFUNCTIONAL AROM POLYPEPTIDE"/>
    <property type="match status" value="1"/>
</dbReference>
<protein>
    <recommendedName>
        <fullName evidence="7">3-phosphoshikimate 1-carboxyvinyltransferase</fullName>
        <ecNumber evidence="7">2.5.1.19</ecNumber>
    </recommendedName>
    <alternativeName>
        <fullName evidence="7">5-enolpyruvylshikimate-3-phosphate synthase</fullName>
        <shortName evidence="7">EPSP synthase</shortName>
        <shortName evidence="7">EPSPS</shortName>
    </alternativeName>
</protein>
<dbReference type="Proteomes" id="UP000017831">
    <property type="component" value="Unassembled WGS sequence"/>
</dbReference>
<dbReference type="InterPro" id="IPR023193">
    <property type="entry name" value="EPSP_synthase_CS"/>
</dbReference>
<dbReference type="GO" id="GO:0009073">
    <property type="term" value="P:aromatic amino acid family biosynthetic process"/>
    <property type="evidence" value="ECO:0007669"/>
    <property type="project" value="UniProtKB-KW"/>
</dbReference>
<feature type="domain" description="Enolpyruvate transferase" evidence="8">
    <location>
        <begin position="61"/>
        <end position="398"/>
    </location>
</feature>
<dbReference type="SUPFAM" id="SSF55205">
    <property type="entry name" value="EPT/RTPC-like"/>
    <property type="match status" value="1"/>
</dbReference>
<feature type="binding site" evidence="7">
    <location>
        <position position="143"/>
    </location>
    <ligand>
        <name>3-phosphoshikimate</name>
        <dbReference type="ChEBI" id="CHEBI:145989"/>
    </ligand>
</feature>
<comment type="similarity">
    <text evidence="2 7">Belongs to the EPSP synthase family.</text>
</comment>
<feature type="binding site" evidence="7">
    <location>
        <position position="389"/>
    </location>
    <ligand>
        <name>phosphoenolpyruvate</name>
        <dbReference type="ChEBI" id="CHEBI:58702"/>
    </ligand>
</feature>
<dbReference type="InterPro" id="IPR006264">
    <property type="entry name" value="EPSP_synthase"/>
</dbReference>
<feature type="binding site" evidence="7">
    <location>
        <position position="145"/>
    </location>
    <ligand>
        <name>phosphoenolpyruvate</name>
        <dbReference type="ChEBI" id="CHEBI:58702"/>
    </ligand>
</feature>
<keyword evidence="10" id="KW-1185">Reference proteome</keyword>
<keyword evidence="5 7" id="KW-0057">Aromatic amino acid biosynthesis</keyword>
<feature type="binding site" evidence="7">
    <location>
        <position position="319"/>
    </location>
    <ligand>
        <name>phosphoenolpyruvate</name>
        <dbReference type="ChEBI" id="CHEBI:58702"/>
    </ligand>
</feature>
<organism evidence="9 10">
    <name type="scientific">Phocaeicola massiliensis B84634 = Timone 84634 = DSM 17679 = JCM 13223</name>
    <dbReference type="NCBI Taxonomy" id="1121098"/>
    <lineage>
        <taxon>Bacteria</taxon>
        <taxon>Pseudomonadati</taxon>
        <taxon>Bacteroidota</taxon>
        <taxon>Bacteroidia</taxon>
        <taxon>Bacteroidales</taxon>
        <taxon>Bacteroidaceae</taxon>
        <taxon>Phocaeicola</taxon>
    </lineage>
</organism>
<sequence length="408" mass="45775">MQIKVTAPAKIHTTIQLPSSKSISNRALIINALGNGTHHPENLSDCDDTRVMIRALNDDKETIDIMAAGTAMRFLTAYLSVTPGTRIITGTERMQQRPIQVLVNALRELGADIEYVANDGFPPLRITGRELRKDTISLPGNVSSQYISALLMIAPVLTNGLTIRLTGDIISRPYINLTLQLMNDFGVRAEWTDDHRLKVEPQAYHSTPFYVESDWSAASYWYQIVALSKEAEVTLPGLFKDSYQGDSQVAGIFRSLGVETIYKDKTVILKKNGKSVERLDYDFINQPDLAQTFVVTCALLNIPFRFSGLQSLKIKETDRMAALITEMKKLGYILHETDGSVLSWEGERCTTEEHPAIDTYEDHRMAMAFAPTCLALPEILINNPQVVSKSYPRYWEDLRQAGFIIKEV</sequence>
<dbReference type="Gene3D" id="3.65.10.10">
    <property type="entry name" value="Enolpyruvate transferase domain"/>
    <property type="match status" value="3"/>
</dbReference>
<evidence type="ECO:0000256" key="5">
    <source>
        <dbReference type="ARBA" id="ARBA00023141"/>
    </source>
</evidence>
<dbReference type="STRING" id="1121098.HMPREF1534_00041"/>
<comment type="catalytic activity">
    <reaction evidence="6">
        <text>3-phosphoshikimate + phosphoenolpyruvate = 5-O-(1-carboxyvinyl)-3-phosphoshikimate + phosphate</text>
        <dbReference type="Rhea" id="RHEA:21256"/>
        <dbReference type="ChEBI" id="CHEBI:43474"/>
        <dbReference type="ChEBI" id="CHEBI:57701"/>
        <dbReference type="ChEBI" id="CHEBI:58702"/>
        <dbReference type="ChEBI" id="CHEBI:145989"/>
        <dbReference type="EC" id="2.5.1.19"/>
    </reaction>
    <physiologicalReaction direction="left-to-right" evidence="6">
        <dbReference type="Rhea" id="RHEA:21257"/>
    </physiologicalReaction>
</comment>
<accession>U6RQK5</accession>
<dbReference type="EMBL" id="AQHY01000001">
    <property type="protein sequence ID" value="EOA58755.1"/>
    <property type="molecule type" value="Genomic_DNA"/>
</dbReference>
<comment type="pathway">
    <text evidence="1 7">Metabolic intermediate biosynthesis; chorismate biosynthesis; chorismate from D-erythrose 4-phosphate and phosphoenolpyruvate: step 6/7.</text>
</comment>
<evidence type="ECO:0000313" key="9">
    <source>
        <dbReference type="EMBL" id="EOA58755.1"/>
    </source>
</evidence>
<dbReference type="GO" id="GO:0003866">
    <property type="term" value="F:3-phosphoshikimate 1-carboxyvinyltransferase activity"/>
    <property type="evidence" value="ECO:0007669"/>
    <property type="project" value="UniProtKB-UniRule"/>
</dbReference>
<feature type="binding site" evidence="7">
    <location>
        <position position="22"/>
    </location>
    <ligand>
        <name>3-phosphoshikimate</name>
        <dbReference type="ChEBI" id="CHEBI:145989"/>
    </ligand>
</feature>
<feature type="binding site" evidence="7">
    <location>
        <position position="364"/>
    </location>
    <ligand>
        <name>phosphoenolpyruvate</name>
        <dbReference type="ChEBI" id="CHEBI:58702"/>
    </ligand>
</feature>
<feature type="active site" description="Proton acceptor" evidence="7">
    <location>
        <position position="288"/>
    </location>
</feature>
<dbReference type="PANTHER" id="PTHR21090">
    <property type="entry name" value="AROM/DEHYDROQUINATE SYNTHASE"/>
    <property type="match status" value="1"/>
</dbReference>
<proteinExistence type="inferred from homology"/>
<dbReference type="HOGENOM" id="CLU_024321_0_0_10"/>
<evidence type="ECO:0000256" key="7">
    <source>
        <dbReference type="HAMAP-Rule" id="MF_00210"/>
    </source>
</evidence>
<feature type="binding site" evidence="7">
    <location>
        <position position="315"/>
    </location>
    <ligand>
        <name>3-phosphoshikimate</name>
        <dbReference type="ChEBI" id="CHEBI:145989"/>
    </ligand>
</feature>
<dbReference type="Pfam" id="PF00275">
    <property type="entry name" value="EPSP_synthase"/>
    <property type="match status" value="2"/>
</dbReference>
<evidence type="ECO:0000256" key="2">
    <source>
        <dbReference type="ARBA" id="ARBA00009948"/>
    </source>
</evidence>
<dbReference type="GO" id="GO:0008652">
    <property type="term" value="P:amino acid biosynthetic process"/>
    <property type="evidence" value="ECO:0007669"/>
    <property type="project" value="UniProtKB-KW"/>
</dbReference>
<feature type="binding site" evidence="7">
    <location>
        <position position="69"/>
    </location>
    <ligand>
        <name>phosphoenolpyruvate</name>
        <dbReference type="ChEBI" id="CHEBI:58702"/>
    </ligand>
</feature>
<feature type="binding site" evidence="7">
    <location>
        <position position="145"/>
    </location>
    <ligand>
        <name>3-phosphoshikimate</name>
        <dbReference type="ChEBI" id="CHEBI:145989"/>
    </ligand>
</feature>
<dbReference type="EC" id="2.5.1.19" evidence="7"/>
<dbReference type="InterPro" id="IPR036968">
    <property type="entry name" value="Enolpyruvate_Tfrase_sf"/>
</dbReference>
<gene>
    <name evidence="7" type="primary">aroA</name>
    <name evidence="9" type="ORF">HMPREF1534_00041</name>
</gene>
<dbReference type="CDD" id="cd01556">
    <property type="entry name" value="EPSP_synthase"/>
    <property type="match status" value="1"/>
</dbReference>
<dbReference type="GeneID" id="60063872"/>
<feature type="binding site" evidence="7">
    <location>
        <position position="288"/>
    </location>
    <ligand>
        <name>3-phosphoshikimate</name>
        <dbReference type="ChEBI" id="CHEBI:145989"/>
    </ligand>
</feature>
<dbReference type="InterPro" id="IPR013792">
    <property type="entry name" value="RNA3'P_cycl/enolpyr_Trfase_a/b"/>
</dbReference>
<comment type="caution">
    <text evidence="7">Lacks conserved residue(s) required for the propagation of feature annotation.</text>
</comment>
<dbReference type="PROSITE" id="PS00885">
    <property type="entry name" value="EPSP_SYNTHASE_2"/>
    <property type="match status" value="1"/>
</dbReference>
<dbReference type="InterPro" id="IPR001986">
    <property type="entry name" value="Enolpyruvate_Tfrase_dom"/>
</dbReference>
<keyword evidence="7" id="KW-0963">Cytoplasm</keyword>
<feature type="binding site" evidence="7">
    <location>
        <position position="21"/>
    </location>
    <ligand>
        <name>3-phosphoshikimate</name>
        <dbReference type="ChEBI" id="CHEBI:145989"/>
    </ligand>
</feature>
<comment type="subcellular location">
    <subcellularLocation>
        <location evidence="7">Cytoplasm</location>
    </subcellularLocation>
</comment>
<dbReference type="PIRSF" id="PIRSF000505">
    <property type="entry name" value="EPSPS"/>
    <property type="match status" value="1"/>
</dbReference>
<dbReference type="GO" id="GO:0005737">
    <property type="term" value="C:cytoplasm"/>
    <property type="evidence" value="ECO:0007669"/>
    <property type="project" value="UniProtKB-SubCell"/>
</dbReference>
<feature type="binding site" evidence="7">
    <location>
        <position position="97"/>
    </location>
    <ligand>
        <name>phosphoenolpyruvate</name>
        <dbReference type="ChEBI" id="CHEBI:58702"/>
    </ligand>
</feature>
<evidence type="ECO:0000256" key="3">
    <source>
        <dbReference type="ARBA" id="ARBA00022605"/>
    </source>
</evidence>
<feature type="binding site" evidence="7">
    <location>
        <position position="21"/>
    </location>
    <ligand>
        <name>phosphoenolpyruvate</name>
        <dbReference type="ChEBI" id="CHEBI:58702"/>
    </ligand>
</feature>
<name>U6RQK5_9BACT</name>
<evidence type="ECO:0000259" key="8">
    <source>
        <dbReference type="Pfam" id="PF00275"/>
    </source>
</evidence>
<dbReference type="GO" id="GO:0009423">
    <property type="term" value="P:chorismate biosynthetic process"/>
    <property type="evidence" value="ECO:0007669"/>
    <property type="project" value="UniProtKB-UniRule"/>
</dbReference>
<feature type="binding site" evidence="7">
    <location>
        <position position="144"/>
    </location>
    <ligand>
        <name>3-phosphoshikimate</name>
        <dbReference type="ChEBI" id="CHEBI:145989"/>
    </ligand>
</feature>
<evidence type="ECO:0000256" key="6">
    <source>
        <dbReference type="ARBA" id="ARBA00044633"/>
    </source>
</evidence>
<keyword evidence="4 7" id="KW-0808">Transferase</keyword>
<evidence type="ECO:0000256" key="1">
    <source>
        <dbReference type="ARBA" id="ARBA00004811"/>
    </source>
</evidence>
<dbReference type="HAMAP" id="MF_00210">
    <property type="entry name" value="EPSP_synth"/>
    <property type="match status" value="1"/>
</dbReference>
<dbReference type="UniPathway" id="UPA00053">
    <property type="reaction ID" value="UER00089"/>
</dbReference>
<keyword evidence="3 7" id="KW-0028">Amino-acid biosynthesis</keyword>
<comment type="subunit">
    <text evidence="7">Monomer.</text>
</comment>
<feature type="binding site" evidence="7">
    <location>
        <position position="26"/>
    </location>
    <ligand>
        <name>3-phosphoshikimate</name>
        <dbReference type="ChEBI" id="CHEBI:145989"/>
    </ligand>
</feature>
<dbReference type="AlphaFoldDB" id="U6RQK5"/>
<comment type="function">
    <text evidence="7">Catalyzes the transfer of the enolpyruvyl moiety of phosphoenolpyruvate (PEP) to the 5-hydroxyl of shikimate-3-phosphate (S3P) to produce enolpyruvyl shikimate-3-phosphate and inorganic phosphate.</text>
</comment>
<evidence type="ECO:0000256" key="4">
    <source>
        <dbReference type="ARBA" id="ARBA00022679"/>
    </source>
</evidence>
<dbReference type="PATRIC" id="fig|1121098.3.peg.42"/>